<name>A0ABY7ZJG9_9ACTN</name>
<evidence type="ECO:0000313" key="9">
    <source>
        <dbReference type="EMBL" id="WDZ83137.1"/>
    </source>
</evidence>
<evidence type="ECO:0000256" key="5">
    <source>
        <dbReference type="ARBA" id="ARBA00023136"/>
    </source>
</evidence>
<evidence type="ECO:0000256" key="1">
    <source>
        <dbReference type="ARBA" id="ARBA00004651"/>
    </source>
</evidence>
<sequence length="897" mass="91492">MRPHGSAGPWRRLRATAGPATLLAALGLVAAALVTAAPRLANDHADRSLRAAVTPLPYQARDLTIAARTAPTAPDTLDRFAADLPAPLPDLVDQRWQAVAIDADRAVAVGDVGPLGGGGRVQLGLRAQTGVPQAARLTAGRWPASSPGRPTQVAVSEAVAAALDLRPGVRLGIRGDAAPADLVVSGVFTPADATAPVWQAMPQALEPLLPVNDGDPFVAVAVTDPAGVTAVAAGTGLTAQHTWRYRFDTDRIDASSTEAVTAALGAARRHPWLPDATVQTSLDTTLVRFAAQLTSVGNLLAMVQAGLLASLLGLVLLAARIAVQSRHAELTLLRSRGASLPAVARRTLTEAALLQPAAVLAGALAGLAAPGRPGGTWWALPVIAAVTTAVVPVLAVTGQHRATVVTGRHDLVRRRPSARRLTAEVTVLAVAVLGVVLLRRRGVGDGATVDAYLAAVPALAAVAVALLALRALPGPLRLLDAAATRARGALFFLGVARAGRGAPVTTGPLAVLVVAVATGVFSAVVTDTVGRARDTATDLSVPADAWLTGYAFTPATGGRLAAVPGVDAVAPVRVESSRSVLTGTDPQAQVLTTARILVVDGPAFARVVADSGVDVDVPAVLTAATRGDGPVPAVVSPQVAAAVDGTAAADVQNRLYGFTVAAVTDTFPGVDLGTDRFVVLPWQALPEPVDTPIIPNRYLLAGDDPDRAALLAVADDGQRQWQAAVLGTDVTVPELPAEVLTRHAHRRALDRSGANDVLTLTFTVGAVGGGALALLAVGFAVLADARARARVLSRLRTLGFSAAQGRRLLVYELVPLVGVAAVAGATVGVVLPWLLGPALGLSAFTPGVTAGWHLDPLVVGAVLALVAAGLTAGLAVEMLVNRRMRLGEVLRLGEENP</sequence>
<feature type="transmembrane region" description="Helical" evidence="7">
    <location>
        <begin position="451"/>
        <end position="469"/>
    </location>
</feature>
<evidence type="ECO:0000256" key="3">
    <source>
        <dbReference type="ARBA" id="ARBA00022692"/>
    </source>
</evidence>
<dbReference type="Pfam" id="PF02687">
    <property type="entry name" value="FtsX"/>
    <property type="match status" value="1"/>
</dbReference>
<evidence type="ECO:0000313" key="10">
    <source>
        <dbReference type="Proteomes" id="UP001219605"/>
    </source>
</evidence>
<keyword evidence="4 7" id="KW-1133">Transmembrane helix</keyword>
<keyword evidence="2" id="KW-1003">Cell membrane</keyword>
<dbReference type="InterPro" id="IPR003838">
    <property type="entry name" value="ABC3_permease_C"/>
</dbReference>
<feature type="transmembrane region" description="Helical" evidence="7">
    <location>
        <begin position="808"/>
        <end position="836"/>
    </location>
</feature>
<evidence type="ECO:0000256" key="6">
    <source>
        <dbReference type="ARBA" id="ARBA00038076"/>
    </source>
</evidence>
<feature type="transmembrane region" description="Helical" evidence="7">
    <location>
        <begin position="418"/>
        <end position="439"/>
    </location>
</feature>
<protein>
    <submittedName>
        <fullName evidence="9">ABC transporter permease</fullName>
    </submittedName>
</protein>
<feature type="transmembrane region" description="Helical" evidence="7">
    <location>
        <begin position="757"/>
        <end position="787"/>
    </location>
</feature>
<comment type="subcellular location">
    <subcellularLocation>
        <location evidence="1">Cell membrane</location>
        <topology evidence="1">Multi-pass membrane protein</topology>
    </subcellularLocation>
</comment>
<proteinExistence type="inferred from homology"/>
<feature type="transmembrane region" description="Helical" evidence="7">
    <location>
        <begin position="299"/>
        <end position="323"/>
    </location>
</feature>
<organism evidence="9 10">
    <name type="scientific">Micromonospora cathayae</name>
    <dbReference type="NCBI Taxonomy" id="3028804"/>
    <lineage>
        <taxon>Bacteria</taxon>
        <taxon>Bacillati</taxon>
        <taxon>Actinomycetota</taxon>
        <taxon>Actinomycetes</taxon>
        <taxon>Micromonosporales</taxon>
        <taxon>Micromonosporaceae</taxon>
        <taxon>Micromonospora</taxon>
    </lineage>
</organism>
<evidence type="ECO:0000256" key="2">
    <source>
        <dbReference type="ARBA" id="ARBA00022475"/>
    </source>
</evidence>
<dbReference type="InterPro" id="IPR050250">
    <property type="entry name" value="Macrolide_Exporter_MacB"/>
</dbReference>
<comment type="similarity">
    <text evidence="6">Belongs to the ABC-4 integral membrane protein family.</text>
</comment>
<evidence type="ECO:0000259" key="8">
    <source>
        <dbReference type="Pfam" id="PF02687"/>
    </source>
</evidence>
<gene>
    <name evidence="9" type="ORF">PVK37_22090</name>
</gene>
<feature type="domain" description="ABC3 transporter permease C-terminal" evidence="8">
    <location>
        <begin position="771"/>
        <end position="879"/>
    </location>
</feature>
<keyword evidence="3 7" id="KW-0812">Transmembrane</keyword>
<reference evidence="9 10" key="1">
    <citation type="submission" date="2023-02" db="EMBL/GenBank/DDBJ databases">
        <authorList>
            <person name="Mo P."/>
        </authorList>
    </citation>
    <scope>NUCLEOTIDE SEQUENCE [LARGE SCALE GENOMIC DNA]</scope>
    <source>
        <strain evidence="9 10">HUAS 3</strain>
    </source>
</reference>
<feature type="transmembrane region" description="Helical" evidence="7">
    <location>
        <begin position="856"/>
        <end position="876"/>
    </location>
</feature>
<evidence type="ECO:0000256" key="4">
    <source>
        <dbReference type="ARBA" id="ARBA00022989"/>
    </source>
</evidence>
<dbReference type="RefSeq" id="WP_275029549.1">
    <property type="nucleotide sequence ID" value="NZ_CP118615.1"/>
</dbReference>
<dbReference type="Proteomes" id="UP001219605">
    <property type="component" value="Chromosome"/>
</dbReference>
<keyword evidence="10" id="KW-1185">Reference proteome</keyword>
<dbReference type="PANTHER" id="PTHR30572">
    <property type="entry name" value="MEMBRANE COMPONENT OF TRANSPORTER-RELATED"/>
    <property type="match status" value="1"/>
</dbReference>
<dbReference type="PANTHER" id="PTHR30572:SF4">
    <property type="entry name" value="ABC TRANSPORTER PERMEASE YTRF"/>
    <property type="match status" value="1"/>
</dbReference>
<accession>A0ABY7ZJG9</accession>
<keyword evidence="5 7" id="KW-0472">Membrane</keyword>
<evidence type="ECO:0000256" key="7">
    <source>
        <dbReference type="SAM" id="Phobius"/>
    </source>
</evidence>
<feature type="transmembrane region" description="Helical" evidence="7">
    <location>
        <begin position="507"/>
        <end position="525"/>
    </location>
</feature>
<feature type="transmembrane region" description="Helical" evidence="7">
    <location>
        <begin position="377"/>
        <end position="397"/>
    </location>
</feature>
<dbReference type="EMBL" id="CP118615">
    <property type="protein sequence ID" value="WDZ83137.1"/>
    <property type="molecule type" value="Genomic_DNA"/>
</dbReference>